<accession>A0A288Q9P6</accession>
<evidence type="ECO:0000313" key="8">
    <source>
        <dbReference type="EMBL" id="RDL06584.1"/>
    </source>
</evidence>
<evidence type="ECO:0000256" key="5">
    <source>
        <dbReference type="ARBA" id="ARBA00022946"/>
    </source>
</evidence>
<dbReference type="PANTHER" id="PTHR31727:SF6">
    <property type="entry name" value="OLEOYL-ACYL CARRIER PROTEIN THIOESTERASE 1, CHLOROPLASTIC"/>
    <property type="match status" value="1"/>
</dbReference>
<dbReference type="InterPro" id="IPR002864">
    <property type="entry name" value="Acyl-ACP_thioesterase_NHD"/>
</dbReference>
<reference evidence="8 9" key="1">
    <citation type="submission" date="2018-07" db="EMBL/GenBank/DDBJ databases">
        <title>Genomic Encyclopedia of Type Strains, Phase III (KMG-III): the genomes of soil and plant-associated and newly described type strains.</title>
        <authorList>
            <person name="Whitman W."/>
        </authorList>
    </citation>
    <scope>NUCLEOTIDE SEQUENCE [LARGE SCALE GENOMIC DNA]</scope>
    <source>
        <strain evidence="8 9">CECT 7031</strain>
    </source>
</reference>
<protein>
    <submittedName>
        <fullName evidence="8">Medium-chain acyl-[acyl-carrier-protein] hydrolase</fullName>
    </submittedName>
</protein>
<dbReference type="KEGG" id="wso:WSWS_00089"/>
<evidence type="ECO:0000256" key="7">
    <source>
        <dbReference type="ARBA" id="ARBA00023160"/>
    </source>
</evidence>
<dbReference type="Pfam" id="PF20791">
    <property type="entry name" value="Acyl-ACP_TE_C"/>
    <property type="match status" value="1"/>
</dbReference>
<keyword evidence="9" id="KW-1185">Reference proteome</keyword>
<dbReference type="GO" id="GO:0000036">
    <property type="term" value="F:acyl carrier activity"/>
    <property type="evidence" value="ECO:0007669"/>
    <property type="project" value="TreeGrafter"/>
</dbReference>
<dbReference type="GeneID" id="94545302"/>
<gene>
    <name evidence="8" type="ORF">DFP99_0963</name>
</gene>
<dbReference type="InterPro" id="IPR029069">
    <property type="entry name" value="HotDog_dom_sf"/>
</dbReference>
<evidence type="ECO:0000313" key="9">
    <source>
        <dbReference type="Proteomes" id="UP000254912"/>
    </source>
</evidence>
<evidence type="ECO:0000256" key="2">
    <source>
        <dbReference type="ARBA" id="ARBA00022516"/>
    </source>
</evidence>
<dbReference type="GO" id="GO:0016297">
    <property type="term" value="F:fatty acyl-[ACP] hydrolase activity"/>
    <property type="evidence" value="ECO:0007669"/>
    <property type="project" value="InterPro"/>
</dbReference>
<keyword evidence="2" id="KW-0444">Lipid biosynthesis</keyword>
<dbReference type="Proteomes" id="UP000254912">
    <property type="component" value="Unassembled WGS sequence"/>
</dbReference>
<keyword evidence="4" id="KW-0276">Fatty acid metabolism</keyword>
<dbReference type="InterPro" id="IPR049427">
    <property type="entry name" value="Acyl-ACP_TE_C"/>
</dbReference>
<dbReference type="EMBL" id="QRAS01000002">
    <property type="protein sequence ID" value="RDL06584.1"/>
    <property type="molecule type" value="Genomic_DNA"/>
</dbReference>
<keyword evidence="5" id="KW-0809">Transit peptide</keyword>
<dbReference type="PANTHER" id="PTHR31727">
    <property type="entry name" value="OLEOYL-ACYL CARRIER PROTEIN THIOESTERASE 1, CHLOROPLASTIC"/>
    <property type="match status" value="1"/>
</dbReference>
<dbReference type="Gene3D" id="3.10.129.10">
    <property type="entry name" value="Hotdog Thioesterase"/>
    <property type="match status" value="1"/>
</dbReference>
<evidence type="ECO:0000256" key="1">
    <source>
        <dbReference type="ARBA" id="ARBA00006500"/>
    </source>
</evidence>
<evidence type="ECO:0000256" key="3">
    <source>
        <dbReference type="ARBA" id="ARBA00022801"/>
    </source>
</evidence>
<dbReference type="Pfam" id="PF01643">
    <property type="entry name" value="Acyl-ACP_TE"/>
    <property type="match status" value="1"/>
</dbReference>
<keyword evidence="7" id="KW-0275">Fatty acid biosynthesis</keyword>
<comment type="caution">
    <text evidence="8">The sequence shown here is derived from an EMBL/GenBank/DDBJ whole genome shotgun (WGS) entry which is preliminary data.</text>
</comment>
<dbReference type="CDD" id="cd00586">
    <property type="entry name" value="4HBT"/>
    <property type="match status" value="2"/>
</dbReference>
<proteinExistence type="inferred from homology"/>
<evidence type="ECO:0000256" key="4">
    <source>
        <dbReference type="ARBA" id="ARBA00022832"/>
    </source>
</evidence>
<dbReference type="AlphaFoldDB" id="A0A288Q9P6"/>
<keyword evidence="3 8" id="KW-0378">Hydrolase</keyword>
<dbReference type="SUPFAM" id="SSF54637">
    <property type="entry name" value="Thioesterase/thiol ester dehydrase-isomerase"/>
    <property type="match status" value="2"/>
</dbReference>
<sequence length="245" mass="27890">MANIYEMTHDVLYYEADETGKLSLPYILNLAILSSTMQSVAYGIGPDETHTRGLGWIVLQHVMDIKRRPNIDETVILQTYAREVNPYFATRIYKIFDTDRNELVSIESLYAMLDMEKRKMARIPAEYVALYGADVVKKIPRLPEPTKISADESALSLDYRVRYTDIDSNKHVNNSKYFDWLQDVLGETFLQTHEPVQVNIKFEQEVRMGDVISSTATIGDAQTVHRIMNGDIVAAEASATWTVAD</sequence>
<keyword evidence="6" id="KW-0443">Lipid metabolism</keyword>
<comment type="similarity">
    <text evidence="1">Belongs to the acyl-ACP thioesterase family.</text>
</comment>
<evidence type="ECO:0000256" key="6">
    <source>
        <dbReference type="ARBA" id="ARBA00023098"/>
    </source>
</evidence>
<dbReference type="RefSeq" id="WP_070229413.1">
    <property type="nucleotide sequence ID" value="NZ_BJYO01000003.1"/>
</dbReference>
<dbReference type="InterPro" id="IPR045023">
    <property type="entry name" value="FATA/B"/>
</dbReference>
<name>A0A288Q9P6_9LACO</name>
<organism evidence="8 9">
    <name type="scientific">Weissella soli</name>
    <dbReference type="NCBI Taxonomy" id="155866"/>
    <lineage>
        <taxon>Bacteria</taxon>
        <taxon>Bacillati</taxon>
        <taxon>Bacillota</taxon>
        <taxon>Bacilli</taxon>
        <taxon>Lactobacillales</taxon>
        <taxon>Lactobacillaceae</taxon>
        <taxon>Weissella</taxon>
    </lineage>
</organism>